<dbReference type="OrthoDB" id="3690045at2759"/>
<feature type="compositionally biased region" description="Low complexity" evidence="1">
    <location>
        <begin position="479"/>
        <end position="506"/>
    </location>
</feature>
<keyword evidence="3" id="KW-1185">Reference proteome</keyword>
<feature type="region of interest" description="Disordered" evidence="1">
    <location>
        <begin position="442"/>
        <end position="506"/>
    </location>
</feature>
<evidence type="ECO:0000256" key="1">
    <source>
        <dbReference type="SAM" id="MobiDB-lite"/>
    </source>
</evidence>
<feature type="region of interest" description="Disordered" evidence="1">
    <location>
        <begin position="31"/>
        <end position="112"/>
    </location>
</feature>
<gene>
    <name evidence="2" type="ORF">HD556DRAFT_1232212</name>
</gene>
<comment type="caution">
    <text evidence="2">The sequence shown here is derived from an EMBL/GenBank/DDBJ whole genome shotgun (WGS) entry which is preliminary data.</text>
</comment>
<organism evidence="2 3">
    <name type="scientific">Suillus plorans</name>
    <dbReference type="NCBI Taxonomy" id="116603"/>
    <lineage>
        <taxon>Eukaryota</taxon>
        <taxon>Fungi</taxon>
        <taxon>Dikarya</taxon>
        <taxon>Basidiomycota</taxon>
        <taxon>Agaricomycotina</taxon>
        <taxon>Agaricomycetes</taxon>
        <taxon>Agaricomycetidae</taxon>
        <taxon>Boletales</taxon>
        <taxon>Suillineae</taxon>
        <taxon>Suillaceae</taxon>
        <taxon>Suillus</taxon>
    </lineage>
</organism>
<dbReference type="GeneID" id="64591258"/>
<dbReference type="AlphaFoldDB" id="A0A9P7J0K7"/>
<reference evidence="2" key="1">
    <citation type="journal article" date="2020" name="New Phytol.">
        <title>Comparative genomics reveals dynamic genome evolution in host specialist ectomycorrhizal fungi.</title>
        <authorList>
            <person name="Lofgren L.A."/>
            <person name="Nguyen N.H."/>
            <person name="Vilgalys R."/>
            <person name="Ruytinx J."/>
            <person name="Liao H.L."/>
            <person name="Branco S."/>
            <person name="Kuo A."/>
            <person name="LaButti K."/>
            <person name="Lipzen A."/>
            <person name="Andreopoulos W."/>
            <person name="Pangilinan J."/>
            <person name="Riley R."/>
            <person name="Hundley H."/>
            <person name="Na H."/>
            <person name="Barry K."/>
            <person name="Grigoriev I.V."/>
            <person name="Stajich J.E."/>
            <person name="Kennedy P.G."/>
        </authorList>
    </citation>
    <scope>NUCLEOTIDE SEQUENCE</scope>
    <source>
        <strain evidence="2">S12</strain>
    </source>
</reference>
<feature type="region of interest" description="Disordered" evidence="1">
    <location>
        <begin position="392"/>
        <end position="414"/>
    </location>
</feature>
<evidence type="ECO:0008006" key="4">
    <source>
        <dbReference type="Google" id="ProtNLM"/>
    </source>
</evidence>
<dbReference type="Proteomes" id="UP000719766">
    <property type="component" value="Unassembled WGS sequence"/>
</dbReference>
<accession>A0A9P7J0K7</accession>
<feature type="compositionally biased region" description="Basic residues" evidence="1">
    <location>
        <begin position="40"/>
        <end position="50"/>
    </location>
</feature>
<sequence>MPVESASAIVQGTIFIISAYYSLLTLDIHAAVDPNEPPPKRKPGRPKGSGKKQPPDPAIISEKIKRPVGRPRKDGLPAGSVGARKANQQRRSSVKLSADAPQLPPGVPFPGAYYPQHPGIPPPWQGFTPQAPQTTPPITNGNTVPNTQHPSIDPNLNRDEWAELSCTKPNVLMQALLGAIAAPNPIASGGPTVEEAFRSHLASLMPSQNQNKDAHPIPSLYSVLRTLWLPSSPSYLSLIAPRTTARVTHSEHRFLYWDPLPLVLAGIHCTVCGSTLQNRGRIRSGPVKVYDLDKPFFIIGCEYACKSVSCIASTTPEGRKFASTDASVMQGLPVRLREEFPARLLQGDADLGPGNNVWNWHAVGVSKTLWNMVKACLKVGMPKDNILNIINAVQNPPPDEKRDQDQEYDVDDGGVGADIFRREIDNNNQHKQDAIGEFSDAWKADSSAPEPGPSTQIHPSMPQPSTSTLGSATPDHPTPSVSASVQPQPQPQAQAQAPPQVQQFAFGQPGPYVSYAYPGYSYYPQHPQSQSAPPPPVSQPHTPSEQNGLKRAYGYGETSEVAILEPSQKRTRHCCKCGSQDCKGKGGRTFCMNACQDCGKIDCKGRNSRRPDKVCSEAWN</sequence>
<protein>
    <recommendedName>
        <fullName evidence="4">Post-SET domain-containing protein</fullName>
    </recommendedName>
</protein>
<name>A0A9P7J0K7_9AGAM</name>
<evidence type="ECO:0000313" key="2">
    <source>
        <dbReference type="EMBL" id="KAG1798455.1"/>
    </source>
</evidence>
<dbReference type="EMBL" id="JABBWE010000013">
    <property type="protein sequence ID" value="KAG1798455.1"/>
    <property type="molecule type" value="Genomic_DNA"/>
</dbReference>
<proteinExistence type="predicted"/>
<feature type="compositionally biased region" description="Polar residues" evidence="1">
    <location>
        <begin position="453"/>
        <end position="471"/>
    </location>
</feature>
<dbReference type="RefSeq" id="XP_041163141.1">
    <property type="nucleotide sequence ID" value="XM_041297494.1"/>
</dbReference>
<evidence type="ECO:0000313" key="3">
    <source>
        <dbReference type="Proteomes" id="UP000719766"/>
    </source>
</evidence>
<feature type="region of interest" description="Disordered" evidence="1">
    <location>
        <begin position="524"/>
        <end position="550"/>
    </location>
</feature>